<feature type="domain" description="Response regulatory" evidence="4">
    <location>
        <begin position="4"/>
        <end position="117"/>
    </location>
</feature>
<evidence type="ECO:0000313" key="6">
    <source>
        <dbReference type="EMBL" id="MCT4333834.1"/>
    </source>
</evidence>
<dbReference type="Gene3D" id="3.40.50.2300">
    <property type="match status" value="1"/>
</dbReference>
<dbReference type="SUPFAM" id="SSF52172">
    <property type="entry name" value="CheY-like"/>
    <property type="match status" value="2"/>
</dbReference>
<evidence type="ECO:0000313" key="7">
    <source>
        <dbReference type="Proteomes" id="UP001320702"/>
    </source>
</evidence>
<dbReference type="PROSITE" id="PS50887">
    <property type="entry name" value="GGDEF"/>
    <property type="match status" value="1"/>
</dbReference>
<dbReference type="SUPFAM" id="SSF55073">
    <property type="entry name" value="Nucleotide cyclase"/>
    <property type="match status" value="1"/>
</dbReference>
<dbReference type="InterPro" id="IPR001789">
    <property type="entry name" value="Sig_transdc_resp-reg_receiver"/>
</dbReference>
<comment type="caution">
    <text evidence="6">The sequence shown here is derived from an EMBL/GenBank/DDBJ whole genome shotgun (WGS) entry which is preliminary data.</text>
</comment>
<dbReference type="SMART" id="SM00267">
    <property type="entry name" value="GGDEF"/>
    <property type="match status" value="1"/>
</dbReference>
<dbReference type="CDD" id="cd01949">
    <property type="entry name" value="GGDEF"/>
    <property type="match status" value="1"/>
</dbReference>
<dbReference type="NCBIfam" id="TIGR00254">
    <property type="entry name" value="GGDEF"/>
    <property type="match status" value="1"/>
</dbReference>
<dbReference type="InterPro" id="IPR043128">
    <property type="entry name" value="Rev_trsase/Diguanyl_cyclase"/>
</dbReference>
<dbReference type="Gene3D" id="3.30.70.270">
    <property type="match status" value="1"/>
</dbReference>
<evidence type="ECO:0000256" key="2">
    <source>
        <dbReference type="ARBA" id="ARBA00034247"/>
    </source>
</evidence>
<comment type="caution">
    <text evidence="3">Lacks conserved residue(s) required for the propagation of feature annotation.</text>
</comment>
<proteinExistence type="predicted"/>
<evidence type="ECO:0000256" key="1">
    <source>
        <dbReference type="ARBA" id="ARBA00012528"/>
    </source>
</evidence>
<dbReference type="Proteomes" id="UP001320702">
    <property type="component" value="Unassembled WGS sequence"/>
</dbReference>
<keyword evidence="7" id="KW-1185">Reference proteome</keyword>
<organism evidence="6 7">
    <name type="scientific">Paracoccus maritimus</name>
    <dbReference type="NCBI Taxonomy" id="2933292"/>
    <lineage>
        <taxon>Bacteria</taxon>
        <taxon>Pseudomonadati</taxon>
        <taxon>Pseudomonadota</taxon>
        <taxon>Alphaproteobacteria</taxon>
        <taxon>Rhodobacterales</taxon>
        <taxon>Paracoccaceae</taxon>
        <taxon>Paracoccus</taxon>
    </lineage>
</organism>
<dbReference type="InterPro" id="IPR011006">
    <property type="entry name" value="CheY-like_superfamily"/>
</dbReference>
<keyword evidence="6" id="KW-0808">Transferase</keyword>
<accession>A0ABT2KBE1</accession>
<feature type="domain" description="Response regulatory" evidence="4">
    <location>
        <begin position="145"/>
        <end position="263"/>
    </location>
</feature>
<dbReference type="InterPro" id="IPR000160">
    <property type="entry name" value="GGDEF_dom"/>
</dbReference>
<dbReference type="InterPro" id="IPR050469">
    <property type="entry name" value="Diguanylate_Cyclase"/>
</dbReference>
<dbReference type="PROSITE" id="PS50110">
    <property type="entry name" value="RESPONSE_REGULATORY"/>
    <property type="match status" value="2"/>
</dbReference>
<keyword evidence="6" id="KW-0548">Nucleotidyltransferase</keyword>
<dbReference type="RefSeq" id="WP_260277710.1">
    <property type="nucleotide sequence ID" value="NZ_JANAVZ010000007.1"/>
</dbReference>
<evidence type="ECO:0000256" key="3">
    <source>
        <dbReference type="PROSITE-ProRule" id="PRU00169"/>
    </source>
</evidence>
<dbReference type="Pfam" id="PF00990">
    <property type="entry name" value="GGDEF"/>
    <property type="match status" value="1"/>
</dbReference>
<comment type="catalytic activity">
    <reaction evidence="2">
        <text>2 GTP = 3',3'-c-di-GMP + 2 diphosphate</text>
        <dbReference type="Rhea" id="RHEA:24898"/>
        <dbReference type="ChEBI" id="CHEBI:33019"/>
        <dbReference type="ChEBI" id="CHEBI:37565"/>
        <dbReference type="ChEBI" id="CHEBI:58805"/>
        <dbReference type="EC" id="2.7.7.65"/>
    </reaction>
</comment>
<name>A0ABT2KBE1_9RHOB</name>
<evidence type="ECO:0000259" key="5">
    <source>
        <dbReference type="PROSITE" id="PS50887"/>
    </source>
</evidence>
<evidence type="ECO:0000259" key="4">
    <source>
        <dbReference type="PROSITE" id="PS50110"/>
    </source>
</evidence>
<reference evidence="6 7" key="1">
    <citation type="submission" date="2022-04" db="EMBL/GenBank/DDBJ databases">
        <title>Paracoccus sp. YLB-12 draft genome sequence.</title>
        <authorList>
            <person name="Yu L."/>
        </authorList>
    </citation>
    <scope>NUCLEOTIDE SEQUENCE [LARGE SCALE GENOMIC DNA]</scope>
    <source>
        <strain evidence="6 7">YLB-12</strain>
    </source>
</reference>
<protein>
    <recommendedName>
        <fullName evidence="1">diguanylate cyclase</fullName>
        <ecNumber evidence="1">2.7.7.65</ecNumber>
    </recommendedName>
</protein>
<feature type="domain" description="GGDEF" evidence="5">
    <location>
        <begin position="317"/>
        <end position="460"/>
    </location>
</feature>
<dbReference type="EMBL" id="JANAVZ010000007">
    <property type="protein sequence ID" value="MCT4333834.1"/>
    <property type="molecule type" value="Genomic_DNA"/>
</dbReference>
<dbReference type="GO" id="GO:0052621">
    <property type="term" value="F:diguanylate cyclase activity"/>
    <property type="evidence" value="ECO:0007669"/>
    <property type="project" value="UniProtKB-EC"/>
</dbReference>
<gene>
    <name evidence="6" type="ORF">MU516_13280</name>
</gene>
<sequence>MTARILVADGMATNRITLKVRLAAACHDVVTAGTYAQLLQQARAARPDMIILGGGFVAPHPVQICEELARDRDLARIPVLMLAGKAAMLPALRAGAAAVLEPTVEEQVLLARIRGLLRDTNAGHEPQRSMAEAQAEFTGQPVTSGVTLVADCAARALLWRHMLQRRLNSRFSICNTEEALAAAAAGRAADLYLIAADIETRGDGLRLLSELRSRSGSRDAAFVIATGPHRAELAAIALDLGAGEVLPIDLGGEPGVEVATLALQMQLARKKQSDQRRADALRNRLWAMTDPLTGLYNRRYALPRLTEIARDALREKDSFAVMALDLDRFKRINDCHGHAAGDAVLRDVAARLEAVIGSSGITARLGGEEFLAVLPGMGEREAWTRAEEVRRVVEARPVMLPDLSGGGHVGITLSAGVAIGRCVSATFQPERLAEMSLERADRALMSAKALGRNRVMLAQAEHAA</sequence>
<dbReference type="PANTHER" id="PTHR45138:SF9">
    <property type="entry name" value="DIGUANYLATE CYCLASE DGCM-RELATED"/>
    <property type="match status" value="1"/>
</dbReference>
<dbReference type="EC" id="2.7.7.65" evidence="1"/>
<dbReference type="PANTHER" id="PTHR45138">
    <property type="entry name" value="REGULATORY COMPONENTS OF SENSORY TRANSDUCTION SYSTEM"/>
    <property type="match status" value="1"/>
</dbReference>
<dbReference type="InterPro" id="IPR029787">
    <property type="entry name" value="Nucleotide_cyclase"/>
</dbReference>